<dbReference type="AlphaFoldDB" id="X0UGT9"/>
<accession>X0UGT9</accession>
<dbReference type="SUPFAM" id="SSF102114">
    <property type="entry name" value="Radical SAM enzymes"/>
    <property type="match status" value="1"/>
</dbReference>
<sequence>MEDPDPQEPQHIVDAISTLKLRYVVVTSVSRDDLPDGGAAHFARTIRAIHDYNRAIAVEV</sequence>
<keyword evidence="2" id="KW-0411">Iron-sulfur</keyword>
<keyword evidence="2" id="KW-0004">4Fe-4S</keyword>
<keyword evidence="2" id="KW-0479">Metal-binding</keyword>
<name>X0UGT9_9ZZZZ</name>
<evidence type="ECO:0000313" key="3">
    <source>
        <dbReference type="EMBL" id="GAF98506.1"/>
    </source>
</evidence>
<comment type="cofactor">
    <cofactor evidence="1">
        <name>[4Fe-4S] cluster</name>
        <dbReference type="ChEBI" id="CHEBI:49883"/>
    </cofactor>
</comment>
<dbReference type="GO" id="GO:0051539">
    <property type="term" value="F:4 iron, 4 sulfur cluster binding"/>
    <property type="evidence" value="ECO:0007669"/>
    <property type="project" value="UniProtKB-KW"/>
</dbReference>
<evidence type="ECO:0000256" key="2">
    <source>
        <dbReference type="ARBA" id="ARBA00022485"/>
    </source>
</evidence>
<protein>
    <submittedName>
        <fullName evidence="3">Uncharacterized protein</fullName>
    </submittedName>
</protein>
<dbReference type="InterPro" id="IPR058240">
    <property type="entry name" value="rSAM_sf"/>
</dbReference>
<dbReference type="InterPro" id="IPR003698">
    <property type="entry name" value="Lipoyl_synth"/>
</dbReference>
<comment type="caution">
    <text evidence="3">The sequence shown here is derived from an EMBL/GenBank/DDBJ whole genome shotgun (WGS) entry which is preliminary data.</text>
</comment>
<keyword evidence="2" id="KW-0408">Iron</keyword>
<dbReference type="PANTHER" id="PTHR10949">
    <property type="entry name" value="LIPOYL SYNTHASE"/>
    <property type="match status" value="1"/>
</dbReference>
<dbReference type="EMBL" id="BARS01010919">
    <property type="protein sequence ID" value="GAF98506.1"/>
    <property type="molecule type" value="Genomic_DNA"/>
</dbReference>
<dbReference type="GO" id="GO:0016992">
    <property type="term" value="F:lipoate synthase activity"/>
    <property type="evidence" value="ECO:0007669"/>
    <property type="project" value="InterPro"/>
</dbReference>
<feature type="non-terminal residue" evidence="3">
    <location>
        <position position="60"/>
    </location>
</feature>
<proteinExistence type="predicted"/>
<reference evidence="3" key="1">
    <citation type="journal article" date="2014" name="Front. Microbiol.">
        <title>High frequency of phylogenetically diverse reductive dehalogenase-homologous genes in deep subseafloor sedimentary metagenomes.</title>
        <authorList>
            <person name="Kawai M."/>
            <person name="Futagami T."/>
            <person name="Toyoda A."/>
            <person name="Takaki Y."/>
            <person name="Nishi S."/>
            <person name="Hori S."/>
            <person name="Arai W."/>
            <person name="Tsubouchi T."/>
            <person name="Morono Y."/>
            <person name="Uchiyama I."/>
            <person name="Ito T."/>
            <person name="Fujiyama A."/>
            <person name="Inagaki F."/>
            <person name="Takami H."/>
        </authorList>
    </citation>
    <scope>NUCLEOTIDE SEQUENCE</scope>
    <source>
        <strain evidence="3">Expedition CK06-06</strain>
    </source>
</reference>
<dbReference type="PANTHER" id="PTHR10949:SF0">
    <property type="entry name" value="LIPOYL SYNTHASE, MITOCHONDRIAL"/>
    <property type="match status" value="1"/>
</dbReference>
<gene>
    <name evidence="3" type="ORF">S01H1_20065</name>
</gene>
<organism evidence="3">
    <name type="scientific">marine sediment metagenome</name>
    <dbReference type="NCBI Taxonomy" id="412755"/>
    <lineage>
        <taxon>unclassified sequences</taxon>
        <taxon>metagenomes</taxon>
        <taxon>ecological metagenomes</taxon>
    </lineage>
</organism>
<evidence type="ECO:0000256" key="1">
    <source>
        <dbReference type="ARBA" id="ARBA00001966"/>
    </source>
</evidence>